<dbReference type="RefSeq" id="WP_353865352.1">
    <property type="nucleotide sequence ID" value="NZ_CP088295.1"/>
</dbReference>
<proteinExistence type="predicted"/>
<sequence length="95" mass="10925">MTQLARISVGDSQYDDRLWKLLQETGIEPEEFEDLEYFSLIPFFIIAGASVETHVRAHGDHFHFEGVTLTVPEELEEMFFVVLPQMLGQVTDHEA</sequence>
<evidence type="ECO:0000313" key="2">
    <source>
        <dbReference type="Proteomes" id="UP001058860"/>
    </source>
</evidence>
<protein>
    <submittedName>
        <fullName evidence="1">Uncharacterized protein</fullName>
    </submittedName>
</protein>
<accession>A0ABY5PJY2</accession>
<organism evidence="1 2">
    <name type="scientific">Svornostia abyssi</name>
    <dbReference type="NCBI Taxonomy" id="2898438"/>
    <lineage>
        <taxon>Bacteria</taxon>
        <taxon>Bacillati</taxon>
        <taxon>Actinomycetota</taxon>
        <taxon>Thermoleophilia</taxon>
        <taxon>Solirubrobacterales</taxon>
        <taxon>Baekduiaceae</taxon>
        <taxon>Svornostia</taxon>
    </lineage>
</organism>
<name>A0ABY5PJY2_9ACTN</name>
<gene>
    <name evidence="1" type="ORF">LRS13_04905</name>
</gene>
<reference evidence="2" key="1">
    <citation type="submission" date="2021-11" db="EMBL/GenBank/DDBJ databases">
        <title>Cultivation dependent microbiological survey of springs from the worlds oldest radium mine currently devoted to the extraction of radon-saturated water.</title>
        <authorList>
            <person name="Kapinusova G."/>
            <person name="Smrhova T."/>
            <person name="Strejcek M."/>
            <person name="Suman J."/>
            <person name="Jani K."/>
            <person name="Pajer P."/>
            <person name="Uhlik O."/>
        </authorList>
    </citation>
    <scope>NUCLEOTIDE SEQUENCE [LARGE SCALE GENOMIC DNA]</scope>
    <source>
        <strain evidence="2">J379</strain>
    </source>
</reference>
<dbReference type="EMBL" id="CP088295">
    <property type="protein sequence ID" value="UUY04872.1"/>
    <property type="molecule type" value="Genomic_DNA"/>
</dbReference>
<keyword evidence="2" id="KW-1185">Reference proteome</keyword>
<evidence type="ECO:0000313" key="1">
    <source>
        <dbReference type="EMBL" id="UUY04872.1"/>
    </source>
</evidence>
<dbReference type="Proteomes" id="UP001058860">
    <property type="component" value="Chromosome"/>
</dbReference>